<organism evidence="2 3">
    <name type="scientific">Nocardia ignorata</name>
    <dbReference type="NCBI Taxonomy" id="145285"/>
    <lineage>
        <taxon>Bacteria</taxon>
        <taxon>Bacillati</taxon>
        <taxon>Actinomycetota</taxon>
        <taxon>Actinomycetes</taxon>
        <taxon>Mycobacteriales</taxon>
        <taxon>Nocardiaceae</taxon>
        <taxon>Nocardia</taxon>
    </lineage>
</organism>
<dbReference type="GO" id="GO:0003824">
    <property type="term" value="F:catalytic activity"/>
    <property type="evidence" value="ECO:0007669"/>
    <property type="project" value="UniProtKB-ARBA"/>
</dbReference>
<evidence type="ECO:0000259" key="1">
    <source>
        <dbReference type="Pfam" id="PF12697"/>
    </source>
</evidence>
<keyword evidence="3" id="KW-1185">Reference proteome</keyword>
<accession>A0A4R6P209</accession>
<feature type="domain" description="AB hydrolase-1" evidence="1">
    <location>
        <begin position="23"/>
        <end position="255"/>
    </location>
</feature>
<dbReference type="InterPro" id="IPR050228">
    <property type="entry name" value="Carboxylesterase_BioH"/>
</dbReference>
<dbReference type="RefSeq" id="WP_133734199.1">
    <property type="nucleotide sequence ID" value="NZ_JBHXPO010000003.1"/>
</dbReference>
<dbReference type="EMBL" id="SNXK01000008">
    <property type="protein sequence ID" value="TDP31521.1"/>
    <property type="molecule type" value="Genomic_DNA"/>
</dbReference>
<evidence type="ECO:0000313" key="2">
    <source>
        <dbReference type="EMBL" id="TDP31521.1"/>
    </source>
</evidence>
<dbReference type="Pfam" id="PF12697">
    <property type="entry name" value="Abhydrolase_6"/>
    <property type="match status" value="1"/>
</dbReference>
<reference evidence="2 3" key="1">
    <citation type="submission" date="2019-03" db="EMBL/GenBank/DDBJ databases">
        <title>Genomic Encyclopedia of Type Strains, Phase IV (KMG-IV): sequencing the most valuable type-strain genomes for metagenomic binning, comparative biology and taxonomic classification.</title>
        <authorList>
            <person name="Goeker M."/>
        </authorList>
    </citation>
    <scope>NUCLEOTIDE SEQUENCE [LARGE SCALE GENOMIC DNA]</scope>
    <source>
        <strain evidence="2 3">DSM 44496</strain>
    </source>
</reference>
<dbReference type="Proteomes" id="UP000295087">
    <property type="component" value="Unassembled WGS sequence"/>
</dbReference>
<protein>
    <submittedName>
        <fullName evidence="2">Pimeloyl-ACP methyl ester carboxylesterase</fullName>
    </submittedName>
</protein>
<gene>
    <name evidence="2" type="ORF">DFR75_108126</name>
</gene>
<dbReference type="InterPro" id="IPR029058">
    <property type="entry name" value="AB_hydrolase_fold"/>
</dbReference>
<dbReference type="PANTHER" id="PTHR43194">
    <property type="entry name" value="HYDROLASE ALPHA/BETA FOLD FAMILY"/>
    <property type="match status" value="1"/>
</dbReference>
<dbReference type="InterPro" id="IPR000073">
    <property type="entry name" value="AB_hydrolase_1"/>
</dbReference>
<sequence>MLSWTSQRSADAPVFLGGDGEPVVLLHGATMSWRVWEPLLPSLVERHRVLAPNLLAHIGNPALTVVVTLDDLVDAVEVEMDRAGFGTAHIAGNSLGGLVAMELARRGRARSVFAISPAGGWTPADGEAISRKVANQQWLTRRVHRLIPFMMRFEWARRQAFRDVALRADKLSPAAAVTSLQATAAATIFERITGVVVARSYGELGAPVLIAWPEEDLIIPLRPHGMGWRALVPDARWVEIGGVGHVPMIDEPDLVKRLLTDWIDDLQ</sequence>
<comment type="caution">
    <text evidence="2">The sequence shown here is derived from an EMBL/GenBank/DDBJ whole genome shotgun (WGS) entry which is preliminary data.</text>
</comment>
<dbReference type="PANTHER" id="PTHR43194:SF5">
    <property type="entry name" value="PIMELOYL-[ACYL-CARRIER PROTEIN] METHYL ESTER ESTERASE"/>
    <property type="match status" value="1"/>
</dbReference>
<dbReference type="AlphaFoldDB" id="A0A4R6P209"/>
<dbReference type="SUPFAM" id="SSF53474">
    <property type="entry name" value="alpha/beta-Hydrolases"/>
    <property type="match status" value="1"/>
</dbReference>
<proteinExistence type="predicted"/>
<name>A0A4R6P209_NOCIG</name>
<evidence type="ECO:0000313" key="3">
    <source>
        <dbReference type="Proteomes" id="UP000295087"/>
    </source>
</evidence>
<dbReference type="Gene3D" id="3.40.50.1820">
    <property type="entry name" value="alpha/beta hydrolase"/>
    <property type="match status" value="1"/>
</dbReference>